<dbReference type="Proteomes" id="UP000007257">
    <property type="component" value="Plasmid pRAHAQ01"/>
</dbReference>
<dbReference type="EMBL" id="JBHUCJ010000060">
    <property type="protein sequence ID" value="MFD3225774.1"/>
    <property type="molecule type" value="Genomic_DNA"/>
</dbReference>
<feature type="signal peptide" evidence="1">
    <location>
        <begin position="1"/>
        <end position="27"/>
    </location>
</feature>
<dbReference type="OrthoDB" id="6506259at2"/>
<evidence type="ECO:0000313" key="3">
    <source>
        <dbReference type="EMBL" id="MFD3225774.1"/>
    </source>
</evidence>
<dbReference type="AlphaFoldDB" id="A0A0H3FGM5"/>
<dbReference type="EMBL" id="CP002506">
    <property type="protein sequence ID" value="ADW76209.1"/>
    <property type="molecule type" value="Genomic_DNA"/>
</dbReference>
<dbReference type="KEGG" id="rah:Rahaq_4628"/>
<dbReference type="RefSeq" id="WP_013577890.1">
    <property type="nucleotide sequence ID" value="NC_015062.1"/>
</dbReference>
<proteinExistence type="predicted"/>
<keyword evidence="1" id="KW-0732">Signal</keyword>
<keyword evidence="5" id="KW-1185">Reference proteome</keyword>
<reference evidence="2 4" key="2">
    <citation type="journal article" date="2012" name="J. Bacteriol.">
        <title>Complete Genome Sequence of Rahnella sp. Strain Y9602, a Gammaproteobacterium Isolate from Metal- and Radionuclide-Contaminated Soil.</title>
        <authorList>
            <person name="Martinez R.J."/>
            <person name="Bruce D."/>
            <person name="Detter C."/>
            <person name="Goodwin L.A."/>
            <person name="Han J."/>
            <person name="Han C.S."/>
            <person name="Held B."/>
            <person name="Land M.L."/>
            <person name="Mikhailova N."/>
            <person name="Nolan M."/>
            <person name="Pennacchio L."/>
            <person name="Pitluck S."/>
            <person name="Tapia R."/>
            <person name="Woyke T."/>
            <person name="Sobecky P.A."/>
        </authorList>
    </citation>
    <scope>NUCLEOTIDE SEQUENCE [LARGE SCALE GENOMIC DNA]</scope>
    <source>
        <strain evidence="2 4">Y9602</strain>
        <plasmid evidence="2 4">pRAHAQ01</plasmid>
    </source>
</reference>
<accession>A0A0H3FGM5</accession>
<organism evidence="2 4">
    <name type="scientific">Rahnella sp. (strain Y9602)</name>
    <dbReference type="NCBI Taxonomy" id="2703885"/>
    <lineage>
        <taxon>Bacteria</taxon>
        <taxon>Pseudomonadati</taxon>
        <taxon>Pseudomonadota</taxon>
        <taxon>Gammaproteobacteria</taxon>
        <taxon>Enterobacterales</taxon>
        <taxon>Yersiniaceae</taxon>
        <taxon>Rahnella</taxon>
    </lineage>
</organism>
<evidence type="ECO:0000313" key="2">
    <source>
        <dbReference type="EMBL" id="ADW76209.1"/>
    </source>
</evidence>
<evidence type="ECO:0000313" key="5">
    <source>
        <dbReference type="Proteomes" id="UP001598201"/>
    </source>
</evidence>
<dbReference type="InterPro" id="IPR009998">
    <property type="entry name" value="YfaZ"/>
</dbReference>
<dbReference type="HOGENOM" id="CLU_128134_1_0_6"/>
<protein>
    <submittedName>
        <fullName evidence="3">YfaZ family outer membrane protein</fullName>
    </submittedName>
    <submittedName>
        <fullName evidence="2">YfaZ family protein</fullName>
    </submittedName>
</protein>
<name>A0A0H3FGM5_RAHSY</name>
<evidence type="ECO:0000256" key="1">
    <source>
        <dbReference type="SAM" id="SignalP"/>
    </source>
</evidence>
<dbReference type="eggNOG" id="ENOG502ZAJB">
    <property type="taxonomic scope" value="Bacteria"/>
</dbReference>
<feature type="chain" id="PRO_5002609090" evidence="1">
    <location>
        <begin position="28"/>
        <end position="188"/>
    </location>
</feature>
<dbReference type="SUPFAM" id="SSF56925">
    <property type="entry name" value="OMPA-like"/>
    <property type="match status" value="1"/>
</dbReference>
<keyword evidence="2" id="KW-0614">Plasmid</keyword>
<evidence type="ECO:0000313" key="4">
    <source>
        <dbReference type="Proteomes" id="UP000007257"/>
    </source>
</evidence>
<reference evidence="4" key="1">
    <citation type="submission" date="2011-01" db="EMBL/GenBank/DDBJ databases">
        <title>Complete sequence of plasmid1 of Rahnella sp. Y9602.</title>
        <authorList>
            <consortium name="US DOE Joint Genome Institute"/>
            <person name="Lucas S."/>
            <person name="Copeland A."/>
            <person name="Lapidus A."/>
            <person name="Cheng J.-F."/>
            <person name="Goodwin L."/>
            <person name="Pitluck S."/>
            <person name="Lu M."/>
            <person name="Detter J.C."/>
            <person name="Han C."/>
            <person name="Tapia R."/>
            <person name="Land M."/>
            <person name="Hauser L."/>
            <person name="Kyrpides N."/>
            <person name="Ivanova N."/>
            <person name="Ovchinnikova G."/>
            <person name="Pagani I."/>
            <person name="Sobecky P.A."/>
            <person name="Martinez R.J."/>
            <person name="Woyke T."/>
        </authorList>
    </citation>
    <scope>NUCLEOTIDE SEQUENCE [LARGE SCALE GENOMIC DNA]</scope>
    <source>
        <strain evidence="4">Y9602</strain>
        <plasmid evidence="4">pRAHAQ01</plasmid>
    </source>
</reference>
<geneLocation type="plasmid" evidence="2 4">
    <name>pRAHAQ01</name>
</geneLocation>
<reference evidence="3 5" key="3">
    <citation type="submission" date="2024-09" db="EMBL/GenBank/DDBJ databases">
        <title>Genomes of Rahnella.</title>
        <authorList>
            <person name="Mnguni F.C."/>
            <person name="Shin G.Y."/>
            <person name="Coutinho T."/>
        </authorList>
    </citation>
    <scope>NUCLEOTIDE SEQUENCE [LARGE SCALE GENOMIC DNA]</scope>
    <source>
        <strain evidence="3 5">20WA0057</strain>
    </source>
</reference>
<dbReference type="GeneID" id="95420609"/>
<gene>
    <name evidence="2" type="ordered locus">Rahaq_4628</name>
    <name evidence="3" type="ORF">ACFPK4_19700</name>
</gene>
<dbReference type="InterPro" id="IPR011250">
    <property type="entry name" value="OMP/PagP_B-barrel"/>
</dbReference>
<sequence length="188" mass="19509" precursor="true">MRTNTIKLTVAGSAIAVFMAFSGQTQAVELGAKAGTNFTELNAGMGRQTSGLYVEGNWAKNTQNGRQIGGVSTGFNIPAGPAMINLGAKALYMQGSTSDNEGVAFPVGGGITVPFTDSLAFYAEGYAAPDALSNRVKSYSEADAGFSWIPVAPLKVKAGYRYVGLDGTAGNPNERIIDGAYLGAEMDF</sequence>
<dbReference type="Proteomes" id="UP001598201">
    <property type="component" value="Unassembled WGS sequence"/>
</dbReference>
<dbReference type="Pfam" id="PF07437">
    <property type="entry name" value="YfaZ"/>
    <property type="match status" value="1"/>
</dbReference>